<dbReference type="EMBL" id="GBBM01007444">
    <property type="protein sequence ID" value="JAC27974.1"/>
    <property type="molecule type" value="mRNA"/>
</dbReference>
<feature type="chain" id="PRO_5001516656" evidence="1">
    <location>
        <begin position="27"/>
        <end position="162"/>
    </location>
</feature>
<proteinExistence type="evidence at transcript level"/>
<evidence type="ECO:0000256" key="1">
    <source>
        <dbReference type="SAM" id="SignalP"/>
    </source>
</evidence>
<reference evidence="2" key="1">
    <citation type="submission" date="2014-03" db="EMBL/GenBank/DDBJ databases">
        <title>The sialotranscriptome of Amblyomma triste, Amblyomma parvum and Amblyomma cajennense ticks, uncovered by 454-based RNA-seq.</title>
        <authorList>
            <person name="Garcia G.R."/>
            <person name="Gardinassi L.G."/>
            <person name="Ribeiro J.M."/>
            <person name="Anatriello E."/>
            <person name="Ferreira B.R."/>
            <person name="Moreira H.N."/>
            <person name="Mafra C."/>
            <person name="Olegario M.M."/>
            <person name="Szabo P.J."/>
            <person name="Miranda-Santos I.K."/>
            <person name="Maruyama S.R."/>
        </authorList>
    </citation>
    <scope>NUCLEOTIDE SEQUENCE</scope>
    <source>
        <strain evidence="2">Mato Grasso do Sul</strain>
        <tissue evidence="2">Salivary glands</tissue>
    </source>
</reference>
<name>A0A023G2K7_AMBTT</name>
<dbReference type="AlphaFoldDB" id="A0A023G2K7"/>
<protein>
    <submittedName>
        <fullName evidence="2">Putative secreted protein</fullName>
    </submittedName>
</protein>
<evidence type="ECO:0000313" key="2">
    <source>
        <dbReference type="EMBL" id="JAC27974.1"/>
    </source>
</evidence>
<keyword evidence="1" id="KW-0732">Signal</keyword>
<feature type="signal peptide" evidence="1">
    <location>
        <begin position="1"/>
        <end position="26"/>
    </location>
</feature>
<accession>A0A023G2K7</accession>
<organism evidence="2">
    <name type="scientific">Amblyomma triste</name>
    <name type="common">Neotropical tick</name>
    <dbReference type="NCBI Taxonomy" id="251400"/>
    <lineage>
        <taxon>Eukaryota</taxon>
        <taxon>Metazoa</taxon>
        <taxon>Ecdysozoa</taxon>
        <taxon>Arthropoda</taxon>
        <taxon>Chelicerata</taxon>
        <taxon>Arachnida</taxon>
        <taxon>Acari</taxon>
        <taxon>Parasitiformes</taxon>
        <taxon>Ixodida</taxon>
        <taxon>Ixodoidea</taxon>
        <taxon>Ixodidae</taxon>
        <taxon>Amblyomminae</taxon>
        <taxon>Amblyomma</taxon>
    </lineage>
</organism>
<sequence>MHLPSLATSMVLILLLSEIGVGGKKANKEGRKNRNTRNRNVTLIGLQVVTAGGNNSVTYATYGTNTSSFQLQFMGNWTAHKICLRARVQGQGESAKEHVEPTIRDRSIPHRKFSYSMEHQQSRPKKMFLLRDEYAQHKVQSSAPYTVYKPGWRELHMYSQER</sequence>